<keyword evidence="3" id="KW-1185">Reference proteome</keyword>
<dbReference type="EMBL" id="QKYT01001256">
    <property type="protein sequence ID" value="RIA79529.1"/>
    <property type="molecule type" value="Genomic_DNA"/>
</dbReference>
<organism evidence="2 3">
    <name type="scientific">Glomus cerebriforme</name>
    <dbReference type="NCBI Taxonomy" id="658196"/>
    <lineage>
        <taxon>Eukaryota</taxon>
        <taxon>Fungi</taxon>
        <taxon>Fungi incertae sedis</taxon>
        <taxon>Mucoromycota</taxon>
        <taxon>Glomeromycotina</taxon>
        <taxon>Glomeromycetes</taxon>
        <taxon>Glomerales</taxon>
        <taxon>Glomeraceae</taxon>
        <taxon>Glomus</taxon>
    </lineage>
</organism>
<dbReference type="OrthoDB" id="2482947at2759"/>
<evidence type="ECO:0000313" key="3">
    <source>
        <dbReference type="Proteomes" id="UP000265703"/>
    </source>
</evidence>
<reference evidence="2 3" key="1">
    <citation type="submission" date="2018-06" db="EMBL/GenBank/DDBJ databases">
        <title>Comparative genomics reveals the genomic features of Rhizophagus irregularis, R. cerebriforme, R. diaphanum and Gigaspora rosea, and their symbiotic lifestyle signature.</title>
        <authorList>
            <person name="Morin E."/>
            <person name="San Clemente H."/>
            <person name="Chen E.C.H."/>
            <person name="De La Providencia I."/>
            <person name="Hainaut M."/>
            <person name="Kuo A."/>
            <person name="Kohler A."/>
            <person name="Murat C."/>
            <person name="Tang N."/>
            <person name="Roy S."/>
            <person name="Loubradou J."/>
            <person name="Henrissat B."/>
            <person name="Grigoriev I.V."/>
            <person name="Corradi N."/>
            <person name="Roux C."/>
            <person name="Martin F.M."/>
        </authorList>
    </citation>
    <scope>NUCLEOTIDE SEQUENCE [LARGE SCALE GENOMIC DNA]</scope>
    <source>
        <strain evidence="2 3">DAOM 227022</strain>
    </source>
</reference>
<protein>
    <submittedName>
        <fullName evidence="2">Uncharacterized protein</fullName>
    </submittedName>
</protein>
<comment type="caution">
    <text evidence="2">The sequence shown here is derived from an EMBL/GenBank/DDBJ whole genome shotgun (WGS) entry which is preliminary data.</text>
</comment>
<feature type="compositionally biased region" description="Basic residues" evidence="1">
    <location>
        <begin position="80"/>
        <end position="98"/>
    </location>
</feature>
<sequence>MHTGNTNENLELILLAHQFIPLSFDDLFKKNFPKKKQRHNHLLDFLNYLSSDIRKVTWLAHCDARIERGKSQNITQRLKIAAKPRKRHPRSSTTRRSRTTPSSSLSPVDPTFDPQLWLIWASSNFLHSGSWSEYRSSHLYLNNHINNRQQFISSFNFDSHSHPLMIDSFILFSLSTKRYNNSINEEMAISGHNSSAGVRNYLKVTGKKENFSSVMQRLTEEIFDTNSKIDKGEVQQDEIVLSGFSKASELLKNKIIMGSF</sequence>
<accession>A0A397S484</accession>
<gene>
    <name evidence="2" type="ORF">C1645_840490</name>
</gene>
<feature type="region of interest" description="Disordered" evidence="1">
    <location>
        <begin position="80"/>
        <end position="107"/>
    </location>
</feature>
<dbReference type="Proteomes" id="UP000265703">
    <property type="component" value="Unassembled WGS sequence"/>
</dbReference>
<evidence type="ECO:0000256" key="1">
    <source>
        <dbReference type="SAM" id="MobiDB-lite"/>
    </source>
</evidence>
<dbReference type="AlphaFoldDB" id="A0A397S484"/>
<evidence type="ECO:0000313" key="2">
    <source>
        <dbReference type="EMBL" id="RIA79529.1"/>
    </source>
</evidence>
<name>A0A397S484_9GLOM</name>
<proteinExistence type="predicted"/>